<dbReference type="Pfam" id="PF01638">
    <property type="entry name" value="HxlR"/>
    <property type="match status" value="1"/>
</dbReference>
<dbReference type="Gene3D" id="1.10.10.10">
    <property type="entry name" value="Winged helix-like DNA-binding domain superfamily/Winged helix DNA-binding domain"/>
    <property type="match status" value="1"/>
</dbReference>
<dbReference type="SUPFAM" id="SSF46785">
    <property type="entry name" value="Winged helix' DNA-binding domain"/>
    <property type="match status" value="1"/>
</dbReference>
<evidence type="ECO:0000256" key="2">
    <source>
        <dbReference type="ARBA" id="ARBA00023125"/>
    </source>
</evidence>
<dbReference type="PANTHER" id="PTHR33204">
    <property type="entry name" value="TRANSCRIPTIONAL REGULATOR, MARR FAMILY"/>
    <property type="match status" value="1"/>
</dbReference>
<keyword evidence="1" id="KW-0805">Transcription regulation</keyword>
<dbReference type="InterPro" id="IPR002577">
    <property type="entry name" value="HTH_HxlR"/>
</dbReference>
<feature type="domain" description="HTH hxlR-type" evidence="5">
    <location>
        <begin position="20"/>
        <end position="119"/>
    </location>
</feature>
<dbReference type="InterPro" id="IPR036390">
    <property type="entry name" value="WH_DNA-bd_sf"/>
</dbReference>
<name>U5W663_9ACTN</name>
<dbReference type="InterPro" id="IPR036388">
    <property type="entry name" value="WH-like_DNA-bd_sf"/>
</dbReference>
<dbReference type="RefSeq" id="WP_023364146.1">
    <property type="nucleotide sequence ID" value="NC_022657.1"/>
</dbReference>
<organism evidence="6 7">
    <name type="scientific">Actinoplanes friuliensis DSM 7358</name>
    <dbReference type="NCBI Taxonomy" id="1246995"/>
    <lineage>
        <taxon>Bacteria</taxon>
        <taxon>Bacillati</taxon>
        <taxon>Actinomycetota</taxon>
        <taxon>Actinomycetes</taxon>
        <taxon>Micromonosporales</taxon>
        <taxon>Micromonosporaceae</taxon>
        <taxon>Actinoplanes</taxon>
    </lineage>
</organism>
<evidence type="ECO:0000256" key="4">
    <source>
        <dbReference type="SAM" id="MobiDB-lite"/>
    </source>
</evidence>
<evidence type="ECO:0000256" key="1">
    <source>
        <dbReference type="ARBA" id="ARBA00023015"/>
    </source>
</evidence>
<keyword evidence="3" id="KW-0804">Transcription</keyword>
<keyword evidence="2" id="KW-0238">DNA-binding</keyword>
<proteinExistence type="predicted"/>
<accession>U5W663</accession>
<dbReference type="PANTHER" id="PTHR33204:SF18">
    <property type="entry name" value="TRANSCRIPTIONAL REGULATORY PROTEIN"/>
    <property type="match status" value="1"/>
</dbReference>
<feature type="region of interest" description="Disordered" evidence="4">
    <location>
        <begin position="121"/>
        <end position="143"/>
    </location>
</feature>
<keyword evidence="7" id="KW-1185">Reference proteome</keyword>
<evidence type="ECO:0000259" key="5">
    <source>
        <dbReference type="PROSITE" id="PS51118"/>
    </source>
</evidence>
<sequence>MSKHPILARAAETDAFVGDCPTREILERLGSKWVSLIIVALADRPHYFGELLKRIEGVSKKMLVQSLRMLESYGLIGRVSVPAGAVVKVRYELTEQGQSLVEPLFAVYVWAQRNTDAMLSNQESYRRKDDGGNGDRVRVSAPR</sequence>
<dbReference type="PATRIC" id="fig|1246995.3.peg.5247"/>
<dbReference type="KEGG" id="afs:AFR_25885"/>
<dbReference type="EMBL" id="CP006272">
    <property type="protein sequence ID" value="AGZ43441.1"/>
    <property type="molecule type" value="Genomic_DNA"/>
</dbReference>
<evidence type="ECO:0000313" key="6">
    <source>
        <dbReference type="EMBL" id="AGZ43441.1"/>
    </source>
</evidence>
<dbReference type="AlphaFoldDB" id="U5W663"/>
<gene>
    <name evidence="6" type="ORF">AFR_25885</name>
</gene>
<evidence type="ECO:0000256" key="3">
    <source>
        <dbReference type="ARBA" id="ARBA00023163"/>
    </source>
</evidence>
<reference evidence="6 7" key="1">
    <citation type="journal article" date="2014" name="J. Biotechnol.">
        <title>Complete genome sequence of the actinobacterium Actinoplanes friuliensis HAG 010964, producer of the lipopeptide antibiotic friulimycin.</title>
        <authorList>
            <person name="Ruckert C."/>
            <person name="Szczepanowski R."/>
            <person name="Albersmeier A."/>
            <person name="Goesmann A."/>
            <person name="Fischer N."/>
            <person name="Steinkamper A."/>
            <person name="Puhler A."/>
            <person name="Biener R."/>
            <person name="Schwartz D."/>
            <person name="Kalinowski J."/>
        </authorList>
    </citation>
    <scope>NUCLEOTIDE SEQUENCE [LARGE SCALE GENOMIC DNA]</scope>
    <source>
        <strain evidence="6 7">DSM 7358</strain>
    </source>
</reference>
<feature type="compositionally biased region" description="Basic and acidic residues" evidence="4">
    <location>
        <begin position="124"/>
        <end position="143"/>
    </location>
</feature>
<dbReference type="PROSITE" id="PS51118">
    <property type="entry name" value="HTH_HXLR"/>
    <property type="match status" value="1"/>
</dbReference>
<dbReference type="STRING" id="1246995.AFR_25885"/>
<dbReference type="eggNOG" id="COG1733">
    <property type="taxonomic scope" value="Bacteria"/>
</dbReference>
<evidence type="ECO:0000313" key="7">
    <source>
        <dbReference type="Proteomes" id="UP000017746"/>
    </source>
</evidence>
<protein>
    <submittedName>
        <fullName evidence="6">Putative HxlR-family transcriptional regulator</fullName>
    </submittedName>
</protein>
<dbReference type="Proteomes" id="UP000017746">
    <property type="component" value="Chromosome"/>
</dbReference>
<dbReference type="GO" id="GO:0003677">
    <property type="term" value="F:DNA binding"/>
    <property type="evidence" value="ECO:0007669"/>
    <property type="project" value="UniProtKB-KW"/>
</dbReference>
<dbReference type="HOGENOM" id="CLU_111585_2_3_11"/>